<evidence type="ECO:0000256" key="2">
    <source>
        <dbReference type="ARBA" id="ARBA00022692"/>
    </source>
</evidence>
<dbReference type="InterPro" id="IPR003752">
    <property type="entry name" value="DiS_bond_form_DsbB/BdbC"/>
</dbReference>
<evidence type="ECO:0000256" key="5">
    <source>
        <dbReference type="SAM" id="Phobius"/>
    </source>
</evidence>
<comment type="caution">
    <text evidence="6">The sequence shown here is derived from an EMBL/GenBank/DDBJ whole genome shotgun (WGS) entry which is preliminary data.</text>
</comment>
<protein>
    <submittedName>
        <fullName evidence="6">Disulfide bond formation protein DsbB</fullName>
    </submittedName>
</protein>
<evidence type="ECO:0000256" key="3">
    <source>
        <dbReference type="ARBA" id="ARBA00022989"/>
    </source>
</evidence>
<evidence type="ECO:0000313" key="7">
    <source>
        <dbReference type="Proteomes" id="UP000295097"/>
    </source>
</evidence>
<organism evidence="6 7">
    <name type="scientific">Martelella mediterranea</name>
    <dbReference type="NCBI Taxonomy" id="293089"/>
    <lineage>
        <taxon>Bacteria</taxon>
        <taxon>Pseudomonadati</taxon>
        <taxon>Pseudomonadota</taxon>
        <taxon>Alphaproteobacteria</taxon>
        <taxon>Hyphomicrobiales</taxon>
        <taxon>Aurantimonadaceae</taxon>
        <taxon>Martelella</taxon>
    </lineage>
</organism>
<evidence type="ECO:0000256" key="1">
    <source>
        <dbReference type="ARBA" id="ARBA00004141"/>
    </source>
</evidence>
<dbReference type="AlphaFoldDB" id="A0A4R3NH86"/>
<dbReference type="InterPro" id="IPR023380">
    <property type="entry name" value="DsbB-like_sf"/>
</dbReference>
<accession>A0A4R3NH86</accession>
<dbReference type="GO" id="GO:0015035">
    <property type="term" value="F:protein-disulfide reductase activity"/>
    <property type="evidence" value="ECO:0007669"/>
    <property type="project" value="InterPro"/>
</dbReference>
<evidence type="ECO:0000313" key="6">
    <source>
        <dbReference type="EMBL" id="TCT33102.1"/>
    </source>
</evidence>
<dbReference type="GO" id="GO:0006457">
    <property type="term" value="P:protein folding"/>
    <property type="evidence" value="ECO:0007669"/>
    <property type="project" value="InterPro"/>
</dbReference>
<feature type="transmembrane region" description="Helical" evidence="5">
    <location>
        <begin position="138"/>
        <end position="158"/>
    </location>
</feature>
<gene>
    <name evidence="6" type="ORF">EDC90_103424</name>
</gene>
<dbReference type="Proteomes" id="UP000295097">
    <property type="component" value="Unassembled WGS sequence"/>
</dbReference>
<keyword evidence="2 5" id="KW-0812">Transmembrane</keyword>
<evidence type="ECO:0000256" key="4">
    <source>
        <dbReference type="ARBA" id="ARBA00023136"/>
    </source>
</evidence>
<dbReference type="Pfam" id="PF02600">
    <property type="entry name" value="DsbB"/>
    <property type="match status" value="1"/>
</dbReference>
<sequence>MSERLVYQLNAVALLGISAVLAFAFYAQFSDGELPCPLCLLQRGGFVLVGTALALNLLLGVRPSHYGLMILGAVIGGTAALRQVALHIVPGTGGYGAPFLGMHFYTWAFVLFVLVIVGAGVMLLLGGFTRDVSQAKKVTALGGAAVVFFAVMTVGNGVSTLAECGLGLCPDNPVSYEALNALTGR</sequence>
<feature type="transmembrane region" description="Helical" evidence="5">
    <location>
        <begin position="40"/>
        <end position="59"/>
    </location>
</feature>
<keyword evidence="4 5" id="KW-0472">Membrane</keyword>
<feature type="transmembrane region" description="Helical" evidence="5">
    <location>
        <begin position="7"/>
        <end position="28"/>
    </location>
</feature>
<dbReference type="Gene3D" id="1.20.1550.10">
    <property type="entry name" value="DsbB-like"/>
    <property type="match status" value="1"/>
</dbReference>
<dbReference type="GO" id="GO:0016020">
    <property type="term" value="C:membrane"/>
    <property type="evidence" value="ECO:0007669"/>
    <property type="project" value="UniProtKB-SubCell"/>
</dbReference>
<dbReference type="RefSeq" id="WP_132313729.1">
    <property type="nucleotide sequence ID" value="NZ_SMAR01000034.1"/>
</dbReference>
<reference evidence="6 7" key="1">
    <citation type="submission" date="2019-03" db="EMBL/GenBank/DDBJ databases">
        <title>Freshwater and sediment microbial communities from various areas in North America, analyzing microbe dynamics in response to fracking.</title>
        <authorList>
            <person name="Lamendella R."/>
        </authorList>
    </citation>
    <scope>NUCLEOTIDE SEQUENCE [LARGE SCALE GENOMIC DNA]</scope>
    <source>
        <strain evidence="6 7">175.2</strain>
    </source>
</reference>
<feature type="transmembrane region" description="Helical" evidence="5">
    <location>
        <begin position="104"/>
        <end position="126"/>
    </location>
</feature>
<dbReference type="SUPFAM" id="SSF158442">
    <property type="entry name" value="DsbB-like"/>
    <property type="match status" value="1"/>
</dbReference>
<feature type="transmembrane region" description="Helical" evidence="5">
    <location>
        <begin position="66"/>
        <end position="84"/>
    </location>
</feature>
<keyword evidence="3 5" id="KW-1133">Transmembrane helix</keyword>
<name>A0A4R3NH86_9HYPH</name>
<dbReference type="EMBL" id="SMAR01000034">
    <property type="protein sequence ID" value="TCT33102.1"/>
    <property type="molecule type" value="Genomic_DNA"/>
</dbReference>
<proteinExistence type="predicted"/>
<dbReference type="OrthoDB" id="3711263at2"/>
<keyword evidence="7" id="KW-1185">Reference proteome</keyword>
<comment type="subcellular location">
    <subcellularLocation>
        <location evidence="1">Membrane</location>
        <topology evidence="1">Multi-pass membrane protein</topology>
    </subcellularLocation>
</comment>